<feature type="region of interest" description="Disordered" evidence="3">
    <location>
        <begin position="21"/>
        <end position="127"/>
    </location>
</feature>
<gene>
    <name evidence="5" type="ORF">N7530_001284</name>
</gene>
<evidence type="ECO:0000313" key="6">
    <source>
        <dbReference type="Proteomes" id="UP001147760"/>
    </source>
</evidence>
<dbReference type="Pfam" id="PF16679">
    <property type="entry name" value="CDT1_C"/>
    <property type="match status" value="1"/>
</dbReference>
<dbReference type="AlphaFoldDB" id="A0A9W9X9M5"/>
<evidence type="ECO:0000313" key="5">
    <source>
        <dbReference type="EMBL" id="KAJ5486984.1"/>
    </source>
</evidence>
<sequence length="439" mass="48462">MPRTSRSSCVAQPAIQAFTRATKAGITPQLPAKKTASLPVSPSKKRKLQELENFDNGNRQAPIEEEGTPSKTLRLDELSVSSPRSGHYVSPKKASPAKTPSRTPSRRAAPVKNAPSTPATPSKQRTLDFDKVIPVHEETPAIERPAFFNDILNLHSSFVQAFSIHMAHNGANTPADLREFLGSVTRLWNKRKVQMKDLQRLVWVWEQSSKASHVSYRLANYGLGKICMERTVQVNVHPPALQDSFEETLDLLWEKAPEALRNANEEDQATLFVESLGLSTIHESLTPFTVFQKGQQRLQDLKGAASPPAKKELLRRAAADRVEEVAGILALLRPAGYVGNGIKAMLAAQRKPFKLDVMVEHVRDSVRSEIPREEVEMCLEILSDAKVAGDWISMVTVGQMKSVVLKSCKDVSAKDIGARAAQLKAEWEKSASCVQTPLL</sequence>
<dbReference type="OrthoDB" id="341730at2759"/>
<reference evidence="5" key="1">
    <citation type="submission" date="2022-12" db="EMBL/GenBank/DDBJ databases">
        <authorList>
            <person name="Petersen C."/>
        </authorList>
    </citation>
    <scope>NUCLEOTIDE SEQUENCE</scope>
    <source>
        <strain evidence="5">IBT 17660</strain>
    </source>
</reference>
<dbReference type="InterPro" id="IPR032054">
    <property type="entry name" value="Cdt1_C"/>
</dbReference>
<accession>A0A9W9X9M5</accession>
<dbReference type="InterPro" id="IPR038090">
    <property type="entry name" value="Cdt1_C_WH_dom_sf"/>
</dbReference>
<keyword evidence="2" id="KW-0131">Cell cycle</keyword>
<keyword evidence="6" id="KW-1185">Reference proteome</keyword>
<proteinExistence type="inferred from homology"/>
<dbReference type="Proteomes" id="UP001147760">
    <property type="component" value="Unassembled WGS sequence"/>
</dbReference>
<comment type="caution">
    <text evidence="5">The sequence shown here is derived from an EMBL/GenBank/DDBJ whole genome shotgun (WGS) entry which is preliminary data.</text>
</comment>
<reference evidence="5" key="2">
    <citation type="journal article" date="2023" name="IMA Fungus">
        <title>Comparative genomic study of the Penicillium genus elucidates a diverse pangenome and 15 lateral gene transfer events.</title>
        <authorList>
            <person name="Petersen C."/>
            <person name="Sorensen T."/>
            <person name="Nielsen M.R."/>
            <person name="Sondergaard T.E."/>
            <person name="Sorensen J.L."/>
            <person name="Fitzpatrick D.A."/>
            <person name="Frisvad J.C."/>
            <person name="Nielsen K.L."/>
        </authorList>
    </citation>
    <scope>NUCLEOTIDE SEQUENCE</scope>
    <source>
        <strain evidence="5">IBT 17660</strain>
    </source>
</reference>
<organism evidence="5 6">
    <name type="scientific">Penicillium desertorum</name>
    <dbReference type="NCBI Taxonomy" id="1303715"/>
    <lineage>
        <taxon>Eukaryota</taxon>
        <taxon>Fungi</taxon>
        <taxon>Dikarya</taxon>
        <taxon>Ascomycota</taxon>
        <taxon>Pezizomycotina</taxon>
        <taxon>Eurotiomycetes</taxon>
        <taxon>Eurotiomycetidae</taxon>
        <taxon>Eurotiales</taxon>
        <taxon>Aspergillaceae</taxon>
        <taxon>Penicillium</taxon>
    </lineage>
</organism>
<protein>
    <recommendedName>
        <fullName evidence="4">DNA replication factor Cdt1 C-terminal domain-containing protein</fullName>
    </recommendedName>
</protein>
<comment type="similarity">
    <text evidence="1">Belongs to the Cdt1 family.</text>
</comment>
<dbReference type="Gene3D" id="1.10.10.1420">
    <property type="entry name" value="DNA replication factor Cdt1, C-terminal WH domain"/>
    <property type="match status" value="1"/>
</dbReference>
<name>A0A9W9X9M5_9EURO</name>
<evidence type="ECO:0000256" key="3">
    <source>
        <dbReference type="SAM" id="MobiDB-lite"/>
    </source>
</evidence>
<evidence type="ECO:0000256" key="2">
    <source>
        <dbReference type="ARBA" id="ARBA00023306"/>
    </source>
</evidence>
<dbReference type="Pfam" id="PF26121">
    <property type="entry name" value="HTH_CDT1"/>
    <property type="match status" value="1"/>
</dbReference>
<evidence type="ECO:0000259" key="4">
    <source>
        <dbReference type="Pfam" id="PF16679"/>
    </source>
</evidence>
<dbReference type="EMBL" id="JAPWDO010000001">
    <property type="protein sequence ID" value="KAJ5486984.1"/>
    <property type="molecule type" value="Genomic_DNA"/>
</dbReference>
<feature type="domain" description="DNA replication factor Cdt1 C-terminal" evidence="4">
    <location>
        <begin position="302"/>
        <end position="398"/>
    </location>
</feature>
<evidence type="ECO:0000256" key="1">
    <source>
        <dbReference type="ARBA" id="ARBA00008356"/>
    </source>
</evidence>
<feature type="compositionally biased region" description="Polar residues" evidence="3">
    <location>
        <begin position="114"/>
        <end position="124"/>
    </location>
</feature>